<evidence type="ECO:0000313" key="5">
    <source>
        <dbReference type="EMBL" id="ACJ45994.1"/>
    </source>
</evidence>
<dbReference type="Gene3D" id="1.10.10.10">
    <property type="entry name" value="Winged helix-like DNA-binding domain superfamily/Winged helix DNA-binding domain"/>
    <property type="match status" value="1"/>
</dbReference>
<comment type="similarity">
    <text evidence="1">Belongs to the DnaB/DnaD family.</text>
</comment>
<reference evidence="5" key="1">
    <citation type="submission" date="2008-10" db="EMBL/GenBank/DDBJ databases">
        <title>A sequence survey of the palm lethal yellowing phytoplasma ('Candidatus Phytoplasma palme') genome.</title>
        <authorList>
            <person name="Harrison N.A."/>
            <person name="Davis R.E."/>
            <person name="Helmick E.E."/>
        </authorList>
    </citation>
    <scope>NUCLEOTIDE SEQUENCE</scope>
    <source>
        <strain evidence="5">LYSS</strain>
    </source>
</reference>
<evidence type="ECO:0000256" key="2">
    <source>
        <dbReference type="SAM" id="Coils"/>
    </source>
</evidence>
<feature type="coiled-coil region" evidence="2">
    <location>
        <begin position="98"/>
        <end position="134"/>
    </location>
</feature>
<evidence type="ECO:0000259" key="4">
    <source>
        <dbReference type="Pfam" id="PF21984"/>
    </source>
</evidence>
<dbReference type="Pfam" id="PF21984">
    <property type="entry name" value="DnaD_N"/>
    <property type="match status" value="1"/>
</dbReference>
<dbReference type="InterPro" id="IPR036388">
    <property type="entry name" value="WH-like_DNA-bd_sf"/>
</dbReference>
<accession>B7TYM0</accession>
<dbReference type="InterPro" id="IPR006343">
    <property type="entry name" value="DnaB/C_C"/>
</dbReference>
<organism evidence="5">
    <name type="scientific">Palm lethal yellowing phytoplasma</name>
    <dbReference type="NCBI Taxonomy" id="39646"/>
    <lineage>
        <taxon>Bacteria</taxon>
        <taxon>Bacillati</taxon>
        <taxon>Mycoplasmatota</taxon>
        <taxon>Mollicutes</taxon>
        <taxon>Acholeplasmatales</taxon>
        <taxon>Acholeplasmataceae</taxon>
        <taxon>Candidatus Phytoplasma</taxon>
        <taxon>16SrIV (Coconut lethal yellows group)</taxon>
    </lineage>
</organism>
<protein>
    <submittedName>
        <fullName evidence="5">Putative DNA replication initiation protein</fullName>
    </submittedName>
</protein>
<evidence type="ECO:0000256" key="1">
    <source>
        <dbReference type="ARBA" id="ARBA00093462"/>
    </source>
</evidence>
<name>B7TYM0_9MOLU</name>
<sequence length="206" mass="24720">MKMIKILYEKGFINIEKILIKEYSKLNLNLSELNILLFLLDCYEKKTFSSLILAKKTNLSKNEIELILEKLMQKKFFSLSSKNKDNKIIETFNLDPTFEKIEEIYEKKNKIKKEKEKKHLISETMEKLENLKNKILTEYEFDIVKSWYSNSNFTHKEILEAIENAKINKKESIFFVERILNKNKMIKLETNEKADKILHKIFKKIK</sequence>
<proteinExistence type="inferred from homology"/>
<feature type="domain" description="DnaD N-terminal" evidence="4">
    <location>
        <begin position="15"/>
        <end position="110"/>
    </location>
</feature>
<dbReference type="SUPFAM" id="SSF158499">
    <property type="entry name" value="DnaD domain-like"/>
    <property type="match status" value="1"/>
</dbReference>
<keyword evidence="2" id="KW-0175">Coiled coil</keyword>
<feature type="domain" description="DnaB/C C-terminal" evidence="3">
    <location>
        <begin position="126"/>
        <end position="196"/>
    </location>
</feature>
<dbReference type="InterPro" id="IPR053843">
    <property type="entry name" value="DnaD_N"/>
</dbReference>
<dbReference type="AlphaFoldDB" id="B7TYM0"/>
<dbReference type="InterPro" id="IPR034829">
    <property type="entry name" value="DnaD-like_sf"/>
</dbReference>
<evidence type="ECO:0000259" key="3">
    <source>
        <dbReference type="Pfam" id="PF07261"/>
    </source>
</evidence>
<dbReference type="EMBL" id="FJ416453">
    <property type="protein sequence ID" value="ACJ45994.1"/>
    <property type="molecule type" value="Genomic_DNA"/>
</dbReference>
<dbReference type="Pfam" id="PF07261">
    <property type="entry name" value="DnaB_2"/>
    <property type="match status" value="1"/>
</dbReference>